<dbReference type="EMBL" id="KB933121">
    <property type="protein sequence ID" value="EON99899.1"/>
    <property type="molecule type" value="Genomic_DNA"/>
</dbReference>
<organism evidence="3 4">
    <name type="scientific">Phaeoacremonium minimum (strain UCR-PA7)</name>
    <name type="common">Esca disease fungus</name>
    <name type="synonym">Togninia minima</name>
    <dbReference type="NCBI Taxonomy" id="1286976"/>
    <lineage>
        <taxon>Eukaryota</taxon>
        <taxon>Fungi</taxon>
        <taxon>Dikarya</taxon>
        <taxon>Ascomycota</taxon>
        <taxon>Pezizomycotina</taxon>
        <taxon>Sordariomycetes</taxon>
        <taxon>Sordariomycetidae</taxon>
        <taxon>Togniniales</taxon>
        <taxon>Togniniaceae</taxon>
        <taxon>Phaeoacremonium</taxon>
    </lineage>
</organism>
<evidence type="ECO:0000313" key="4">
    <source>
        <dbReference type="Proteomes" id="UP000014074"/>
    </source>
</evidence>
<sequence length="270" mass="26937">MRQSVSSRSLRALALLLLSSQSALASSLSSPRLLRRDEDYADEVCKPSTSADEPVPPCVSIENIEALCTPNGTEPLYIAAHAQCMCGGSYFAEWNACQDCLELHGQRSGRDEAFFLSVASSASQELCGFLTSSGAATPTAPFASLFSEIANTLTQPTTGATVSSDRAVSKTAVSLYYTASGSQGPGKITGSETAATATGGLVTESQSVTTTATGGSATGTASDVGSTASSASANSASSTTTAAGNGAAPTGVGSNLLAGVVGLAIAGAMY</sequence>
<dbReference type="eggNOG" id="ENOG502SZ9W">
    <property type="taxonomic scope" value="Eukaryota"/>
</dbReference>
<feature type="region of interest" description="Disordered" evidence="1">
    <location>
        <begin position="199"/>
        <end position="248"/>
    </location>
</feature>
<reference evidence="4" key="1">
    <citation type="journal article" date="2013" name="Genome Announc.">
        <title>Draft genome sequence of the ascomycete Phaeoacremonium aleophilum strain UCR-PA7, a causal agent of the esca disease complex in grapevines.</title>
        <authorList>
            <person name="Blanco-Ulate B."/>
            <person name="Rolshausen P."/>
            <person name="Cantu D."/>
        </authorList>
    </citation>
    <scope>NUCLEOTIDE SEQUENCE [LARGE SCALE GENOMIC DNA]</scope>
    <source>
        <strain evidence="4">UCR-PA7</strain>
    </source>
</reference>
<keyword evidence="3" id="KW-0176">Collagen</keyword>
<protein>
    <submittedName>
        <fullName evidence="3">Putative collagen-like protein mcl1 protein</fullName>
    </submittedName>
</protein>
<proteinExistence type="predicted"/>
<dbReference type="GeneID" id="19325039"/>
<feature type="chain" id="PRO_5004462830" evidence="2">
    <location>
        <begin position="26"/>
        <end position="270"/>
    </location>
</feature>
<name>R8BKT2_PHAM7</name>
<evidence type="ECO:0000256" key="2">
    <source>
        <dbReference type="SAM" id="SignalP"/>
    </source>
</evidence>
<dbReference type="RefSeq" id="XP_007915318.1">
    <property type="nucleotide sequence ID" value="XM_007917127.1"/>
</dbReference>
<dbReference type="Proteomes" id="UP000014074">
    <property type="component" value="Unassembled WGS sequence"/>
</dbReference>
<feature type="signal peptide" evidence="2">
    <location>
        <begin position="1"/>
        <end position="25"/>
    </location>
</feature>
<dbReference type="AlphaFoldDB" id="R8BKT2"/>
<feature type="compositionally biased region" description="Low complexity" evidence="1">
    <location>
        <begin position="207"/>
        <end position="248"/>
    </location>
</feature>
<keyword evidence="2" id="KW-0732">Signal</keyword>
<dbReference type="HOGENOM" id="CLU_082500_0_0_1"/>
<dbReference type="OrthoDB" id="4331875at2759"/>
<gene>
    <name evidence="3" type="ORF">UCRPA7_4576</name>
</gene>
<keyword evidence="4" id="KW-1185">Reference proteome</keyword>
<evidence type="ECO:0000313" key="3">
    <source>
        <dbReference type="EMBL" id="EON99899.1"/>
    </source>
</evidence>
<evidence type="ECO:0000256" key="1">
    <source>
        <dbReference type="SAM" id="MobiDB-lite"/>
    </source>
</evidence>
<dbReference type="KEGG" id="tmn:UCRPA7_4576"/>
<accession>R8BKT2</accession>